<sequence>MVNEADIQKALDDLESQEVPNYSATAKKFKIDRRTLQRRQKGISKPKELAYSASHMLLTIEEEEVLIQHINNLSDRGLPPTPQILRNLVFEIVKKQPGKNWVATFC</sequence>
<evidence type="ECO:0008006" key="3">
    <source>
        <dbReference type="Google" id="ProtNLM"/>
    </source>
</evidence>
<dbReference type="OrthoDB" id="3942738at2759"/>
<organism evidence="1 2">
    <name type="scientific">Periconia macrospinosa</name>
    <dbReference type="NCBI Taxonomy" id="97972"/>
    <lineage>
        <taxon>Eukaryota</taxon>
        <taxon>Fungi</taxon>
        <taxon>Dikarya</taxon>
        <taxon>Ascomycota</taxon>
        <taxon>Pezizomycotina</taxon>
        <taxon>Dothideomycetes</taxon>
        <taxon>Pleosporomycetidae</taxon>
        <taxon>Pleosporales</taxon>
        <taxon>Massarineae</taxon>
        <taxon>Periconiaceae</taxon>
        <taxon>Periconia</taxon>
    </lineage>
</organism>
<accession>A0A2V1CXP0</accession>
<keyword evidence="2" id="KW-1185">Reference proteome</keyword>
<evidence type="ECO:0000313" key="1">
    <source>
        <dbReference type="EMBL" id="PVH90505.1"/>
    </source>
</evidence>
<evidence type="ECO:0000313" key="2">
    <source>
        <dbReference type="Proteomes" id="UP000244855"/>
    </source>
</evidence>
<proteinExistence type="predicted"/>
<dbReference type="AlphaFoldDB" id="A0A2V1CXP0"/>
<dbReference type="EMBL" id="KZ806259">
    <property type="protein sequence ID" value="PVH90505.1"/>
    <property type="molecule type" value="Genomic_DNA"/>
</dbReference>
<reference evidence="1 2" key="1">
    <citation type="journal article" date="2018" name="Sci. Rep.">
        <title>Comparative genomics provides insights into the lifestyle and reveals functional heterogeneity of dark septate endophytic fungi.</title>
        <authorList>
            <person name="Knapp D.G."/>
            <person name="Nemeth J.B."/>
            <person name="Barry K."/>
            <person name="Hainaut M."/>
            <person name="Henrissat B."/>
            <person name="Johnson J."/>
            <person name="Kuo A."/>
            <person name="Lim J.H.P."/>
            <person name="Lipzen A."/>
            <person name="Nolan M."/>
            <person name="Ohm R.A."/>
            <person name="Tamas L."/>
            <person name="Grigoriev I.V."/>
            <person name="Spatafora J.W."/>
            <person name="Nagy L.G."/>
            <person name="Kovacs G.M."/>
        </authorList>
    </citation>
    <scope>NUCLEOTIDE SEQUENCE [LARGE SCALE GENOMIC DNA]</scope>
    <source>
        <strain evidence="1 2">DSE2036</strain>
    </source>
</reference>
<gene>
    <name evidence="1" type="ORF">DM02DRAFT_468366</name>
</gene>
<feature type="non-terminal residue" evidence="1">
    <location>
        <position position="106"/>
    </location>
</feature>
<protein>
    <recommendedName>
        <fullName evidence="3">HTH CENPB-type domain-containing protein</fullName>
    </recommendedName>
</protein>
<name>A0A2V1CXP0_9PLEO</name>
<dbReference type="Proteomes" id="UP000244855">
    <property type="component" value="Unassembled WGS sequence"/>
</dbReference>